<protein>
    <submittedName>
        <fullName evidence="4">FAD-binding oxidoreductase</fullName>
    </submittedName>
</protein>
<dbReference type="GO" id="GO:0016491">
    <property type="term" value="F:oxidoreductase activity"/>
    <property type="evidence" value="ECO:0007669"/>
    <property type="project" value="UniProtKB-KW"/>
</dbReference>
<feature type="region of interest" description="Disordered" evidence="2">
    <location>
        <begin position="1"/>
        <end position="23"/>
    </location>
</feature>
<dbReference type="AlphaFoldDB" id="A0A8J7SCD7"/>
<feature type="domain" description="FAD dependent oxidoreductase" evidence="3">
    <location>
        <begin position="39"/>
        <end position="387"/>
    </location>
</feature>
<sequence length="431" mass="46468">MTSYLTANDRPGQHPRSWYADTAGPMPDHPALAGEARADVCVVGGGYAGLSAALHLAERGYSVVLLEANRIGWGASGRNGGQLGTGPRQDIRAYEAKIGRDDARKVWDIAIAANRLVRELIARHGIDCNLTDGGLEAAWKPGHATEMAEYADHVSRHYGRDDLKVIDRAAMADWLGTGRYHGGLYEGMYAHLHPLRLALGIGHAAAAAGARLHELSRVTRVSPGRVETEDGAVTADHVILAMNGYLDGLVPAVQARSMPINNFIAVTEPLGQDRAAQIIKGPYAVSDTKFVLNYYRMTPDHRLLWGGGESYGARFPSDIAGLVRSKMLEIFPQLSDAALTHAWGGTLAITAPRMPIFQRVDPQTLAISGWSGSGIHMATMGGLIAAEAIAGQSERWDAMARLPIPAFPGGEWFRAPLLALAMTWYSLRDRL</sequence>
<keyword evidence="1" id="KW-0560">Oxidoreductase</keyword>
<dbReference type="Gene3D" id="3.50.50.60">
    <property type="entry name" value="FAD/NAD(P)-binding domain"/>
    <property type="match status" value="1"/>
</dbReference>
<accession>A0A8J7SCD7</accession>
<evidence type="ECO:0000259" key="3">
    <source>
        <dbReference type="Pfam" id="PF01266"/>
    </source>
</evidence>
<dbReference type="Gene3D" id="3.30.9.10">
    <property type="entry name" value="D-Amino Acid Oxidase, subunit A, domain 2"/>
    <property type="match status" value="1"/>
</dbReference>
<dbReference type="Pfam" id="PF01266">
    <property type="entry name" value="DAO"/>
    <property type="match status" value="1"/>
</dbReference>
<dbReference type="InterPro" id="IPR036188">
    <property type="entry name" value="FAD/NAD-bd_sf"/>
</dbReference>
<dbReference type="PANTHER" id="PTHR13847:SF281">
    <property type="entry name" value="FAD DEPENDENT OXIDOREDUCTASE DOMAIN-CONTAINING PROTEIN"/>
    <property type="match status" value="1"/>
</dbReference>
<dbReference type="RefSeq" id="WP_200608088.1">
    <property type="nucleotide sequence ID" value="NZ_JAEHHL010000002.1"/>
</dbReference>
<reference evidence="4" key="1">
    <citation type="submission" date="2020-12" db="EMBL/GenBank/DDBJ databases">
        <title>Bacterial taxonomy.</title>
        <authorList>
            <person name="Pan X."/>
        </authorList>
    </citation>
    <scope>NUCLEOTIDE SEQUENCE</scope>
    <source>
        <strain evidence="4">M0105</strain>
    </source>
</reference>
<dbReference type="InterPro" id="IPR006076">
    <property type="entry name" value="FAD-dep_OxRdtase"/>
</dbReference>
<dbReference type="SUPFAM" id="SSF51905">
    <property type="entry name" value="FAD/NAD(P)-binding domain"/>
    <property type="match status" value="1"/>
</dbReference>
<evidence type="ECO:0000313" key="5">
    <source>
        <dbReference type="Proteomes" id="UP000655420"/>
    </source>
</evidence>
<gene>
    <name evidence="4" type="ORF">H0I76_05520</name>
</gene>
<evidence type="ECO:0000313" key="4">
    <source>
        <dbReference type="EMBL" id="MBK0398638.1"/>
    </source>
</evidence>
<comment type="caution">
    <text evidence="4">The sequence shown here is derived from an EMBL/GenBank/DDBJ whole genome shotgun (WGS) entry which is preliminary data.</text>
</comment>
<evidence type="ECO:0000256" key="2">
    <source>
        <dbReference type="SAM" id="MobiDB-lite"/>
    </source>
</evidence>
<dbReference type="EMBL" id="JAEHHL010000002">
    <property type="protein sequence ID" value="MBK0398638.1"/>
    <property type="molecule type" value="Genomic_DNA"/>
</dbReference>
<dbReference type="GO" id="GO:0005737">
    <property type="term" value="C:cytoplasm"/>
    <property type="evidence" value="ECO:0007669"/>
    <property type="project" value="TreeGrafter"/>
</dbReference>
<proteinExistence type="predicted"/>
<organism evidence="4 5">
    <name type="scientific">Thermohalobaculum xanthum</name>
    <dbReference type="NCBI Taxonomy" id="2753746"/>
    <lineage>
        <taxon>Bacteria</taxon>
        <taxon>Pseudomonadati</taxon>
        <taxon>Pseudomonadota</taxon>
        <taxon>Alphaproteobacteria</taxon>
        <taxon>Rhodobacterales</taxon>
        <taxon>Paracoccaceae</taxon>
        <taxon>Thermohalobaculum</taxon>
    </lineage>
</organism>
<dbReference type="Proteomes" id="UP000655420">
    <property type="component" value="Unassembled WGS sequence"/>
</dbReference>
<dbReference type="PANTHER" id="PTHR13847">
    <property type="entry name" value="SARCOSINE DEHYDROGENASE-RELATED"/>
    <property type="match status" value="1"/>
</dbReference>
<name>A0A8J7SCD7_9RHOB</name>
<keyword evidence="5" id="KW-1185">Reference proteome</keyword>
<evidence type="ECO:0000256" key="1">
    <source>
        <dbReference type="ARBA" id="ARBA00023002"/>
    </source>
</evidence>